<dbReference type="EMBL" id="CP036263">
    <property type="protein sequence ID" value="QDT01066.1"/>
    <property type="molecule type" value="Genomic_DNA"/>
</dbReference>
<keyword evidence="4" id="KW-1185">Reference proteome</keyword>
<dbReference type="OrthoDB" id="9808275at2"/>
<dbReference type="CDD" id="cd07010">
    <property type="entry name" value="cupin_PMI_type_I_N_bac"/>
    <property type="match status" value="1"/>
</dbReference>
<dbReference type="GO" id="GO:0046872">
    <property type="term" value="F:metal ion binding"/>
    <property type="evidence" value="ECO:0007669"/>
    <property type="project" value="UniProtKB-KW"/>
</dbReference>
<keyword evidence="3" id="KW-0413">Isomerase</keyword>
<dbReference type="EC" id="5.3.1.8" evidence="3"/>
<dbReference type="PANTHER" id="PTHR42742">
    <property type="entry name" value="TRANSCRIPTIONAL REPRESSOR MPRA"/>
    <property type="match status" value="1"/>
</dbReference>
<reference evidence="3 4" key="1">
    <citation type="submission" date="2019-02" db="EMBL/GenBank/DDBJ databases">
        <title>Deep-cultivation of Planctomycetes and their phenomic and genomic characterization uncovers novel biology.</title>
        <authorList>
            <person name="Wiegand S."/>
            <person name="Jogler M."/>
            <person name="Boedeker C."/>
            <person name="Pinto D."/>
            <person name="Vollmers J."/>
            <person name="Rivas-Marin E."/>
            <person name="Kohn T."/>
            <person name="Peeters S.H."/>
            <person name="Heuer A."/>
            <person name="Rast P."/>
            <person name="Oberbeckmann S."/>
            <person name="Bunk B."/>
            <person name="Jeske O."/>
            <person name="Meyerdierks A."/>
            <person name="Storesund J.E."/>
            <person name="Kallscheuer N."/>
            <person name="Luecker S."/>
            <person name="Lage O.M."/>
            <person name="Pohl T."/>
            <person name="Merkel B.J."/>
            <person name="Hornburger P."/>
            <person name="Mueller R.-W."/>
            <person name="Bruemmer F."/>
            <person name="Labrenz M."/>
            <person name="Spormann A.M."/>
            <person name="Op den Camp H."/>
            <person name="Overmann J."/>
            <person name="Amann R."/>
            <person name="Jetten M.S.M."/>
            <person name="Mascher T."/>
            <person name="Medema M.H."/>
            <person name="Devos D.P."/>
            <person name="Kaster A.-K."/>
            <person name="Ovreas L."/>
            <person name="Rohde M."/>
            <person name="Galperin M.Y."/>
            <person name="Jogler C."/>
        </authorList>
    </citation>
    <scope>NUCLEOTIDE SEQUENCE [LARGE SCALE GENOMIC DNA]</scope>
    <source>
        <strain evidence="3 4">HG15A2</strain>
    </source>
</reference>
<evidence type="ECO:0000313" key="3">
    <source>
        <dbReference type="EMBL" id="QDT01066.1"/>
    </source>
</evidence>
<evidence type="ECO:0000256" key="2">
    <source>
        <dbReference type="ARBA" id="ARBA00022833"/>
    </source>
</evidence>
<protein>
    <submittedName>
        <fullName evidence="3">Putative mannose-6-phosphate isomerase GmuF</fullName>
        <ecNumber evidence="3">5.3.1.8</ecNumber>
    </submittedName>
</protein>
<gene>
    <name evidence="3" type="primary">gmuF_2</name>
    <name evidence="3" type="ORF">HG15A2_44080</name>
</gene>
<evidence type="ECO:0000256" key="1">
    <source>
        <dbReference type="ARBA" id="ARBA00022723"/>
    </source>
</evidence>
<dbReference type="AlphaFoldDB" id="A0A517N1Q5"/>
<dbReference type="SUPFAM" id="SSF51182">
    <property type="entry name" value="RmlC-like cupins"/>
    <property type="match status" value="1"/>
</dbReference>
<dbReference type="RefSeq" id="WP_145062988.1">
    <property type="nucleotide sequence ID" value="NZ_CP036263.1"/>
</dbReference>
<name>A0A517N1Q5_9BACT</name>
<proteinExistence type="predicted"/>
<accession>A0A517N1Q5</accession>
<keyword evidence="2" id="KW-0862">Zinc</keyword>
<dbReference type="PANTHER" id="PTHR42742:SF3">
    <property type="entry name" value="FRUCTOKINASE"/>
    <property type="match status" value="1"/>
</dbReference>
<dbReference type="Proteomes" id="UP000319852">
    <property type="component" value="Chromosome"/>
</dbReference>
<dbReference type="InterPro" id="IPR051804">
    <property type="entry name" value="Carb_Metab_Reg_Kinase/Isom"/>
</dbReference>
<dbReference type="Gene3D" id="2.60.120.10">
    <property type="entry name" value="Jelly Rolls"/>
    <property type="match status" value="2"/>
</dbReference>
<dbReference type="KEGG" id="amob:HG15A2_44080"/>
<organism evidence="3 4">
    <name type="scientific">Adhaeretor mobilis</name>
    <dbReference type="NCBI Taxonomy" id="1930276"/>
    <lineage>
        <taxon>Bacteria</taxon>
        <taxon>Pseudomonadati</taxon>
        <taxon>Planctomycetota</taxon>
        <taxon>Planctomycetia</taxon>
        <taxon>Pirellulales</taxon>
        <taxon>Lacipirellulaceae</taxon>
        <taxon>Adhaeretor</taxon>
    </lineage>
</organism>
<sequence>MQYKDRIIELPQNRVWRSYLGGRILDELVGKTEPADSHFPEDWIGSVTAANNPDSHGEHEGISKVSIDGQELLLPDLIAKDPEYFLGADHVARYGQQPMVLIKLLDASVRLQLQAHPTADFAKRHLDSDSGKAEAYYILDVREDAKQGNVDQAYVYLGFQRPPSRDDLRSWIEEQNMAAILDCFDKIHVKPGDVLFIPGGVPHAIGEGIFMVEIMEPSDLVVRFEFERAGYTLPESARFMNRGLEFCLDIFDFEAKPEDLVRRDFMFQAQREATYGDAGHRDSLIGPETTPCFRVKKSTICGSVQRTEDSFFAGVVTSGECIIRTAEHELKLKRLSKFFCPAGLGSYTIEAEREVQILECFPPMVEG</sequence>
<dbReference type="InterPro" id="IPR011051">
    <property type="entry name" value="RmlC_Cupin_sf"/>
</dbReference>
<keyword evidence="1" id="KW-0479">Metal-binding</keyword>
<dbReference type="InterPro" id="IPR014710">
    <property type="entry name" value="RmlC-like_jellyroll"/>
</dbReference>
<evidence type="ECO:0000313" key="4">
    <source>
        <dbReference type="Proteomes" id="UP000319852"/>
    </source>
</evidence>
<dbReference type="GO" id="GO:0004476">
    <property type="term" value="F:mannose-6-phosphate isomerase activity"/>
    <property type="evidence" value="ECO:0007669"/>
    <property type="project" value="UniProtKB-EC"/>
</dbReference>